<dbReference type="PROSITE" id="PS00211">
    <property type="entry name" value="ABC_TRANSPORTER_1"/>
    <property type="match status" value="1"/>
</dbReference>
<evidence type="ECO:0000313" key="6">
    <source>
        <dbReference type="Proteomes" id="UP000294257"/>
    </source>
</evidence>
<organism evidence="5 6">
    <name type="scientific">Herbihabitans rhizosphaerae</name>
    <dbReference type="NCBI Taxonomy" id="1872711"/>
    <lineage>
        <taxon>Bacteria</taxon>
        <taxon>Bacillati</taxon>
        <taxon>Actinomycetota</taxon>
        <taxon>Actinomycetes</taxon>
        <taxon>Pseudonocardiales</taxon>
        <taxon>Pseudonocardiaceae</taxon>
        <taxon>Herbihabitans</taxon>
    </lineage>
</organism>
<dbReference type="AlphaFoldDB" id="A0A4Q7L244"/>
<keyword evidence="6" id="KW-1185">Reference proteome</keyword>
<dbReference type="PANTHER" id="PTHR42939:SF1">
    <property type="entry name" value="ABC TRANSPORTER ATP-BINDING PROTEIN ALBC-RELATED"/>
    <property type="match status" value="1"/>
</dbReference>
<dbReference type="Gene3D" id="3.40.50.300">
    <property type="entry name" value="P-loop containing nucleotide triphosphate hydrolases"/>
    <property type="match status" value="1"/>
</dbReference>
<dbReference type="InterPro" id="IPR027417">
    <property type="entry name" value="P-loop_NTPase"/>
</dbReference>
<dbReference type="GO" id="GO:0016887">
    <property type="term" value="F:ATP hydrolysis activity"/>
    <property type="evidence" value="ECO:0007669"/>
    <property type="project" value="InterPro"/>
</dbReference>
<name>A0A4Q7L244_9PSEU</name>
<evidence type="ECO:0000256" key="2">
    <source>
        <dbReference type="ARBA" id="ARBA00022741"/>
    </source>
</evidence>
<evidence type="ECO:0000259" key="4">
    <source>
        <dbReference type="PROSITE" id="PS50893"/>
    </source>
</evidence>
<feature type="domain" description="ABC transporter" evidence="4">
    <location>
        <begin position="1"/>
        <end position="215"/>
    </location>
</feature>
<dbReference type="InterPro" id="IPR017871">
    <property type="entry name" value="ABC_transporter-like_CS"/>
</dbReference>
<dbReference type="InterPro" id="IPR003593">
    <property type="entry name" value="AAA+_ATPase"/>
</dbReference>
<proteinExistence type="predicted"/>
<reference evidence="5 6" key="1">
    <citation type="submission" date="2019-02" db="EMBL/GenBank/DDBJ databases">
        <title>Genomic Encyclopedia of Type Strains, Phase IV (KMG-IV): sequencing the most valuable type-strain genomes for metagenomic binning, comparative biology and taxonomic classification.</title>
        <authorList>
            <person name="Goeker M."/>
        </authorList>
    </citation>
    <scope>NUCLEOTIDE SEQUENCE [LARGE SCALE GENOMIC DNA]</scope>
    <source>
        <strain evidence="5 6">DSM 101727</strain>
    </source>
</reference>
<keyword evidence="1" id="KW-0813">Transport</keyword>
<keyword evidence="3" id="KW-0067">ATP-binding</keyword>
<dbReference type="PANTHER" id="PTHR42939">
    <property type="entry name" value="ABC TRANSPORTER ATP-BINDING PROTEIN ALBC-RELATED"/>
    <property type="match status" value="1"/>
</dbReference>
<protein>
    <submittedName>
        <fullName evidence="5">ABC-type multidrug transport system ATPase subunit</fullName>
    </submittedName>
</protein>
<keyword evidence="2" id="KW-0547">Nucleotide-binding</keyword>
<dbReference type="SMART" id="SM00382">
    <property type="entry name" value="AAA"/>
    <property type="match status" value="1"/>
</dbReference>
<dbReference type="InterPro" id="IPR051782">
    <property type="entry name" value="ABC_Transporter_VariousFunc"/>
</dbReference>
<dbReference type="Pfam" id="PF00005">
    <property type="entry name" value="ABC_tran"/>
    <property type="match status" value="1"/>
</dbReference>
<evidence type="ECO:0000313" key="5">
    <source>
        <dbReference type="EMBL" id="RZS43255.1"/>
    </source>
</evidence>
<gene>
    <name evidence="5" type="ORF">EV193_102234</name>
</gene>
<dbReference type="EMBL" id="SGWQ01000002">
    <property type="protein sequence ID" value="RZS43255.1"/>
    <property type="molecule type" value="Genomic_DNA"/>
</dbReference>
<evidence type="ECO:0000256" key="3">
    <source>
        <dbReference type="ARBA" id="ARBA00022840"/>
    </source>
</evidence>
<dbReference type="SUPFAM" id="SSF52540">
    <property type="entry name" value="P-loop containing nucleoside triphosphate hydrolases"/>
    <property type="match status" value="1"/>
</dbReference>
<dbReference type="InterPro" id="IPR003439">
    <property type="entry name" value="ABC_transporter-like_ATP-bd"/>
</dbReference>
<dbReference type="GO" id="GO:0005524">
    <property type="term" value="F:ATP binding"/>
    <property type="evidence" value="ECO:0007669"/>
    <property type="project" value="UniProtKB-KW"/>
</dbReference>
<evidence type="ECO:0000256" key="1">
    <source>
        <dbReference type="ARBA" id="ARBA00022448"/>
    </source>
</evidence>
<dbReference type="RefSeq" id="WP_242613250.1">
    <property type="nucleotide sequence ID" value="NZ_SGWQ01000002.1"/>
</dbReference>
<dbReference type="PROSITE" id="PS50893">
    <property type="entry name" value="ABC_TRANSPORTER_2"/>
    <property type="match status" value="1"/>
</dbReference>
<accession>A0A4Q7L244</accession>
<sequence>MEAVRKRFVGGPVVLDGVNLTVAAGEVTVLTGSNGSGKSTLLQIVAGLLRPTSGRVSGVPSRVGYLPERFPGGVRLSASAYLRHMAAIRGESAGRARTVLARLDFSDEIDVPISVLSKGNAQKVALAQALGSESAALVLDEPWSGLDPSAAQTMSTLLSERAQAGSAVLVTDHSGHSTEVAPVRPLRVHEGKVGNSELEPTKFVDVMLWCSPDLDDDLSTVDGVIGSRRDGELLYLRAEPEHSDALLAEALGRGASVWAVQTLEGWT</sequence>
<dbReference type="Proteomes" id="UP000294257">
    <property type="component" value="Unassembled WGS sequence"/>
</dbReference>
<comment type="caution">
    <text evidence="5">The sequence shown here is derived from an EMBL/GenBank/DDBJ whole genome shotgun (WGS) entry which is preliminary data.</text>
</comment>